<sequence>MNVIQSVSAIDKYLLCYHVVNGLSSLSFIASKLLKPICHRMYGDEFEKCVFSSREHELLVFIGVIIVWKNRKSLNWRHYLSTIYFYSKFANAFLFFRISAIYGILYSLFAIATYVIFPEPVQVDSDKIVYFRTGELQREMDNDKSVVWVIEFFNTWSAECRHVAPVFSKLADKYTLHNLKFAKVDVGKYPKEGEHFRLNTHPMSKQIPSISVFKGGVQINRRPAIGANSRVISFVFNEENCVRELDLHNIYAECKAKPSKERKKDK</sequence>
<keyword evidence="1" id="KW-0812">Transmembrane</keyword>
<evidence type="ECO:0000259" key="2">
    <source>
        <dbReference type="Pfam" id="PF00085"/>
    </source>
</evidence>
<proteinExistence type="predicted"/>
<evidence type="ECO:0000313" key="3">
    <source>
        <dbReference type="EMBL" id="KAI1729122.1"/>
    </source>
</evidence>
<dbReference type="AlphaFoldDB" id="A0AAD4NIM4"/>
<comment type="caution">
    <text evidence="3">The sequence shown here is derived from an EMBL/GenBank/DDBJ whole genome shotgun (WGS) entry which is preliminary data.</text>
</comment>
<dbReference type="Proteomes" id="UP001201812">
    <property type="component" value="Unassembled WGS sequence"/>
</dbReference>
<evidence type="ECO:0000313" key="4">
    <source>
        <dbReference type="Proteomes" id="UP001201812"/>
    </source>
</evidence>
<keyword evidence="4" id="KW-1185">Reference proteome</keyword>
<reference evidence="3" key="1">
    <citation type="submission" date="2022-01" db="EMBL/GenBank/DDBJ databases">
        <title>Genome Sequence Resource for Two Populations of Ditylenchus destructor, the Migratory Endoparasitic Phytonematode.</title>
        <authorList>
            <person name="Zhang H."/>
            <person name="Lin R."/>
            <person name="Xie B."/>
        </authorList>
    </citation>
    <scope>NUCLEOTIDE SEQUENCE</scope>
    <source>
        <strain evidence="3">BazhouSP</strain>
    </source>
</reference>
<name>A0AAD4NIM4_9BILA</name>
<keyword evidence="1" id="KW-0472">Membrane</keyword>
<feature type="transmembrane region" description="Helical" evidence="1">
    <location>
        <begin position="94"/>
        <end position="117"/>
    </location>
</feature>
<feature type="domain" description="Thioredoxin" evidence="2">
    <location>
        <begin position="136"/>
        <end position="217"/>
    </location>
</feature>
<keyword evidence="1" id="KW-1133">Transmembrane helix</keyword>
<dbReference type="Gene3D" id="3.40.30.10">
    <property type="entry name" value="Glutaredoxin"/>
    <property type="match status" value="1"/>
</dbReference>
<organism evidence="3 4">
    <name type="scientific">Ditylenchus destructor</name>
    <dbReference type="NCBI Taxonomy" id="166010"/>
    <lineage>
        <taxon>Eukaryota</taxon>
        <taxon>Metazoa</taxon>
        <taxon>Ecdysozoa</taxon>
        <taxon>Nematoda</taxon>
        <taxon>Chromadorea</taxon>
        <taxon>Rhabditida</taxon>
        <taxon>Tylenchina</taxon>
        <taxon>Tylenchomorpha</taxon>
        <taxon>Sphaerularioidea</taxon>
        <taxon>Anguinidae</taxon>
        <taxon>Anguininae</taxon>
        <taxon>Ditylenchus</taxon>
    </lineage>
</organism>
<accession>A0AAD4NIM4</accession>
<protein>
    <submittedName>
        <fullName evidence="3">Thioredoxin domain-containing protein</fullName>
    </submittedName>
</protein>
<gene>
    <name evidence="3" type="ORF">DdX_01342</name>
</gene>
<evidence type="ECO:0000256" key="1">
    <source>
        <dbReference type="SAM" id="Phobius"/>
    </source>
</evidence>
<dbReference type="EMBL" id="JAKKPZ010000001">
    <property type="protein sequence ID" value="KAI1729122.1"/>
    <property type="molecule type" value="Genomic_DNA"/>
</dbReference>
<dbReference type="Pfam" id="PF00085">
    <property type="entry name" value="Thioredoxin"/>
    <property type="match status" value="1"/>
</dbReference>
<dbReference type="SUPFAM" id="SSF52833">
    <property type="entry name" value="Thioredoxin-like"/>
    <property type="match status" value="1"/>
</dbReference>
<dbReference type="InterPro" id="IPR013766">
    <property type="entry name" value="Thioredoxin_domain"/>
</dbReference>
<dbReference type="InterPro" id="IPR036249">
    <property type="entry name" value="Thioredoxin-like_sf"/>
</dbReference>